<name>A0A2G8RSD9_9APHY</name>
<dbReference type="EMBL" id="AYKW01000067">
    <property type="protein sequence ID" value="PIL24422.1"/>
    <property type="molecule type" value="Genomic_DNA"/>
</dbReference>
<comment type="caution">
    <text evidence="2">The sequence shown here is derived from an EMBL/GenBank/DDBJ whole genome shotgun (WGS) entry which is preliminary data.</text>
</comment>
<protein>
    <submittedName>
        <fullName evidence="2">Uncharacterized protein</fullName>
    </submittedName>
</protein>
<organism evidence="2 3">
    <name type="scientific">Ganoderma sinense ZZ0214-1</name>
    <dbReference type="NCBI Taxonomy" id="1077348"/>
    <lineage>
        <taxon>Eukaryota</taxon>
        <taxon>Fungi</taxon>
        <taxon>Dikarya</taxon>
        <taxon>Basidiomycota</taxon>
        <taxon>Agaricomycotina</taxon>
        <taxon>Agaricomycetes</taxon>
        <taxon>Polyporales</taxon>
        <taxon>Polyporaceae</taxon>
        <taxon>Ganoderma</taxon>
    </lineage>
</organism>
<dbReference type="Proteomes" id="UP000230002">
    <property type="component" value="Unassembled WGS sequence"/>
</dbReference>
<dbReference type="STRING" id="1077348.A0A2G8RSD9"/>
<sequence>MGVLQSSFADDEDDEVQGYDDPTEPARQVRWILCELGLPTELVLEIMDLADYHPAVFVELETLVKLNANAYTPEDPCSSRLYLITPPIPGPREGENWRMRKVTWYLEGRDQGWGGEHPGTFNGAWSWYEACIFRPDRTTRSSPEAENAQNEDLTAFLHAHYLHRTTPDIVPVLEKLRVGWSLVPAEGGKVSWDIQSNKVAGKDYGRYTVEWRAGEPADADLAKGRGEGDGKGFIDALQPGDRVGLLMRAQFPGWQNTLRQASVELMYEVR</sequence>
<evidence type="ECO:0000313" key="3">
    <source>
        <dbReference type="Proteomes" id="UP000230002"/>
    </source>
</evidence>
<gene>
    <name evidence="2" type="ORF">GSI_14176</name>
</gene>
<dbReference type="OrthoDB" id="66095at2759"/>
<keyword evidence="3" id="KW-1185">Reference proteome</keyword>
<evidence type="ECO:0000313" key="2">
    <source>
        <dbReference type="EMBL" id="PIL24422.1"/>
    </source>
</evidence>
<feature type="region of interest" description="Disordered" evidence="1">
    <location>
        <begin position="1"/>
        <end position="22"/>
    </location>
</feature>
<evidence type="ECO:0000256" key="1">
    <source>
        <dbReference type="SAM" id="MobiDB-lite"/>
    </source>
</evidence>
<proteinExistence type="predicted"/>
<feature type="compositionally biased region" description="Acidic residues" evidence="1">
    <location>
        <begin position="9"/>
        <end position="22"/>
    </location>
</feature>
<dbReference type="AlphaFoldDB" id="A0A2G8RSD9"/>
<accession>A0A2G8RSD9</accession>
<reference evidence="2 3" key="1">
    <citation type="journal article" date="2015" name="Sci. Rep.">
        <title>Chromosome-level genome map provides insights into diverse defense mechanisms in the medicinal fungus Ganoderma sinense.</title>
        <authorList>
            <person name="Zhu Y."/>
            <person name="Xu J."/>
            <person name="Sun C."/>
            <person name="Zhou S."/>
            <person name="Xu H."/>
            <person name="Nelson D.R."/>
            <person name="Qian J."/>
            <person name="Song J."/>
            <person name="Luo H."/>
            <person name="Xiang L."/>
            <person name="Li Y."/>
            <person name="Xu Z."/>
            <person name="Ji A."/>
            <person name="Wang L."/>
            <person name="Lu S."/>
            <person name="Hayward A."/>
            <person name="Sun W."/>
            <person name="Li X."/>
            <person name="Schwartz D.C."/>
            <person name="Wang Y."/>
            <person name="Chen S."/>
        </authorList>
    </citation>
    <scope>NUCLEOTIDE SEQUENCE [LARGE SCALE GENOMIC DNA]</scope>
    <source>
        <strain evidence="2 3">ZZ0214-1</strain>
    </source>
</reference>